<evidence type="ECO:0000259" key="3">
    <source>
        <dbReference type="Pfam" id="PF01556"/>
    </source>
</evidence>
<dbReference type="GO" id="GO:0006457">
    <property type="term" value="P:protein folding"/>
    <property type="evidence" value="ECO:0007669"/>
    <property type="project" value="InterPro"/>
</dbReference>
<dbReference type="InterPro" id="IPR008971">
    <property type="entry name" value="HSP40/DnaJ_pept-bd"/>
</dbReference>
<evidence type="ECO:0000256" key="1">
    <source>
        <dbReference type="ARBA" id="ARBA00023186"/>
    </source>
</evidence>
<dbReference type="GO" id="GO:0005829">
    <property type="term" value="C:cytosol"/>
    <property type="evidence" value="ECO:0007669"/>
    <property type="project" value="TreeGrafter"/>
</dbReference>
<dbReference type="FunFam" id="2.60.260.20:FF:000006">
    <property type="entry name" value="DnaJ subfamily B member 13"/>
    <property type="match status" value="1"/>
</dbReference>
<dbReference type="OrthoDB" id="550424at2759"/>
<evidence type="ECO:0000313" key="5">
    <source>
        <dbReference type="Proteomes" id="UP000595140"/>
    </source>
</evidence>
<dbReference type="SUPFAM" id="SSF49493">
    <property type="entry name" value="HSP40/DnaJ peptide-binding domain"/>
    <property type="match status" value="2"/>
</dbReference>
<dbReference type="Pfam" id="PF01556">
    <property type="entry name" value="DnaJ_C"/>
    <property type="match status" value="1"/>
</dbReference>
<keyword evidence="1" id="KW-0143">Chaperone</keyword>
<feature type="compositionally biased region" description="Basic and acidic residues" evidence="2">
    <location>
        <begin position="71"/>
        <end position="91"/>
    </location>
</feature>
<protein>
    <recommendedName>
        <fullName evidence="3">Chaperone DnaJ C-terminal domain-containing protein</fullName>
    </recommendedName>
</protein>
<dbReference type="InterPro" id="IPR051339">
    <property type="entry name" value="DnaJ_subfamily_B"/>
</dbReference>
<dbReference type="GO" id="GO:0051087">
    <property type="term" value="F:protein-folding chaperone binding"/>
    <property type="evidence" value="ECO:0007669"/>
    <property type="project" value="TreeGrafter"/>
</dbReference>
<dbReference type="CDD" id="cd10747">
    <property type="entry name" value="DnaJ_C"/>
    <property type="match status" value="1"/>
</dbReference>
<feature type="domain" description="Chaperone DnaJ C-terminal" evidence="3">
    <location>
        <begin position="171"/>
        <end position="333"/>
    </location>
</feature>
<feature type="compositionally biased region" description="Low complexity" evidence="2">
    <location>
        <begin position="144"/>
        <end position="161"/>
    </location>
</feature>
<dbReference type="GO" id="GO:0051082">
    <property type="term" value="F:unfolded protein binding"/>
    <property type="evidence" value="ECO:0007669"/>
    <property type="project" value="InterPro"/>
</dbReference>
<dbReference type="PANTHER" id="PTHR24078">
    <property type="entry name" value="DNAJ HOMOLOG SUBFAMILY C MEMBER"/>
    <property type="match status" value="1"/>
</dbReference>
<keyword evidence="5" id="KW-1185">Reference proteome</keyword>
<feature type="region of interest" description="Disordered" evidence="2">
    <location>
        <begin position="60"/>
        <end position="96"/>
    </location>
</feature>
<dbReference type="Gene3D" id="2.60.260.20">
    <property type="entry name" value="Urease metallochaperone UreE, N-terminal domain"/>
    <property type="match status" value="2"/>
</dbReference>
<proteinExistence type="predicted"/>
<organism evidence="4 5">
    <name type="scientific">Cuscuta campestris</name>
    <dbReference type="NCBI Taxonomy" id="132261"/>
    <lineage>
        <taxon>Eukaryota</taxon>
        <taxon>Viridiplantae</taxon>
        <taxon>Streptophyta</taxon>
        <taxon>Embryophyta</taxon>
        <taxon>Tracheophyta</taxon>
        <taxon>Spermatophyta</taxon>
        <taxon>Magnoliopsida</taxon>
        <taxon>eudicotyledons</taxon>
        <taxon>Gunneridae</taxon>
        <taxon>Pentapetalae</taxon>
        <taxon>asterids</taxon>
        <taxon>lamiids</taxon>
        <taxon>Solanales</taxon>
        <taxon>Convolvulaceae</taxon>
        <taxon>Cuscuteae</taxon>
        <taxon>Cuscuta</taxon>
        <taxon>Cuscuta subgen. Grammica</taxon>
        <taxon>Cuscuta sect. Cleistogrammica</taxon>
    </lineage>
</organism>
<reference evidence="4 5" key="1">
    <citation type="submission" date="2018-04" db="EMBL/GenBank/DDBJ databases">
        <authorList>
            <person name="Vogel A."/>
        </authorList>
    </citation>
    <scope>NUCLEOTIDE SEQUENCE [LARGE SCALE GENOMIC DNA]</scope>
</reference>
<dbReference type="FunFam" id="2.60.260.20:FF:000015">
    <property type="entry name" value="Heat shock protein 40"/>
    <property type="match status" value="1"/>
</dbReference>
<dbReference type="EMBL" id="OOIL02003813">
    <property type="protein sequence ID" value="VFQ89665.1"/>
    <property type="molecule type" value="Genomic_DNA"/>
</dbReference>
<dbReference type="PANTHER" id="PTHR24078:SF522">
    <property type="entry name" value="DNAJ CHAPERONE C-TERMINAL DOMAIN-CONTAINING PROTEIN"/>
    <property type="match status" value="1"/>
</dbReference>
<dbReference type="InterPro" id="IPR002939">
    <property type="entry name" value="DnaJ_C"/>
</dbReference>
<dbReference type="AlphaFoldDB" id="A0A484MLH1"/>
<dbReference type="Proteomes" id="UP000595140">
    <property type="component" value="Unassembled WGS sequence"/>
</dbReference>
<sequence length="352" mass="39778">MGQQHSPKSATTSHSYKLFGIIAKVTSLAEIYKAFARRLHPVERSRSYFRRPESNFFSANDAYGASRARRREGDSTPDSDKKTRERRMKQDVEEEEEEFVISSPKLLSRTTSRIAPKLSKSSSGWSRGGTPIPADLYAHVQRSASVSSTTTPPSLLSKTMSQARRKPPRLEKKLKCTLEELCYGCTKEVKITREINSNSGLILQEEEYVTIKVKPGWRRGTKITFERKGDERMGTHPEDIIFVIEEKKHPVFKREGDDLEIGVQISLAQALMGCTIEVPTLGGEEKMVVNLDNEIIYPGFEKTIPGQGMPKYKEGQAGRQRGDLRLKFLIAFPTDLSEEQRSQVASILKECF</sequence>
<evidence type="ECO:0000256" key="2">
    <source>
        <dbReference type="SAM" id="MobiDB-lite"/>
    </source>
</evidence>
<name>A0A484MLH1_9ASTE</name>
<gene>
    <name evidence="4" type="ORF">CCAM_LOCUS31441</name>
</gene>
<accession>A0A484MLH1</accession>
<feature type="region of interest" description="Disordered" evidence="2">
    <location>
        <begin position="144"/>
        <end position="168"/>
    </location>
</feature>
<evidence type="ECO:0000313" key="4">
    <source>
        <dbReference type="EMBL" id="VFQ89665.1"/>
    </source>
</evidence>